<evidence type="ECO:0000313" key="2">
    <source>
        <dbReference type="EMBL" id="RFM29877.1"/>
    </source>
</evidence>
<keyword evidence="3" id="KW-1185">Reference proteome</keyword>
<dbReference type="InterPro" id="IPR052920">
    <property type="entry name" value="DNA-binding_regulatory"/>
</dbReference>
<proteinExistence type="predicted"/>
<dbReference type="EMBL" id="QTJU01000001">
    <property type="protein sequence ID" value="RFM29877.1"/>
    <property type="molecule type" value="Genomic_DNA"/>
</dbReference>
<evidence type="ECO:0000313" key="3">
    <source>
        <dbReference type="Proteomes" id="UP000261284"/>
    </source>
</evidence>
<dbReference type="RefSeq" id="WP_116845632.1">
    <property type="nucleotide sequence ID" value="NZ_QTJU01000001.1"/>
</dbReference>
<dbReference type="InterPro" id="IPR029058">
    <property type="entry name" value="AB_hydrolase_fold"/>
</dbReference>
<dbReference type="Pfam" id="PF12146">
    <property type="entry name" value="Hydrolase_4"/>
    <property type="match status" value="1"/>
</dbReference>
<accession>A0A3E1NPQ2</accession>
<comment type="caution">
    <text evidence="2">The sequence shown here is derived from an EMBL/GenBank/DDBJ whole genome shotgun (WGS) entry which is preliminary data.</text>
</comment>
<dbReference type="SUPFAM" id="SSF53474">
    <property type="entry name" value="alpha/beta-Hydrolases"/>
    <property type="match status" value="1"/>
</dbReference>
<dbReference type="GO" id="GO:0016787">
    <property type="term" value="F:hydrolase activity"/>
    <property type="evidence" value="ECO:0007669"/>
    <property type="project" value="UniProtKB-KW"/>
</dbReference>
<dbReference type="PANTHER" id="PTHR43358">
    <property type="entry name" value="ALPHA/BETA-HYDROLASE"/>
    <property type="match status" value="1"/>
</dbReference>
<dbReference type="Gene3D" id="3.40.50.1820">
    <property type="entry name" value="alpha/beta hydrolase"/>
    <property type="match status" value="1"/>
</dbReference>
<keyword evidence="2" id="KW-0378">Hydrolase</keyword>
<name>A0A3E1NPQ2_9BACT</name>
<dbReference type="PANTHER" id="PTHR43358:SF4">
    <property type="entry name" value="ALPHA_BETA HYDROLASE FOLD-1 DOMAIN-CONTAINING PROTEIN"/>
    <property type="match status" value="1"/>
</dbReference>
<sequence length="316" mass="35533">MRKLLKGTGYTLLILFVLFNTMTAFNAYKLTHFYNRNEIDSTPHAGGLHTAGVIFFGQKSYKSLLKDVPATPYDTFTVITPDHVSLAGWHIRPDTVINGTVLLFHGHAGCRSDVVKEADAFHRMGYDVYLVDFRAHGVSEGNVCTVGYDESKDVKALYDYALAKGADKKRMVLWGISMGAATVMKAVSDFDLKPGKLILEMPFGSLLDAVKGRLHIMQLPPEPLSTFLTFWGGTEQGFWAFGHKPWEYARKINCPVLLQWGIHDPRVTEAETHHIFQNIDTPHKTLIKYANSGHESLYKKEPGKWQTVVGEFLQQQ</sequence>
<reference evidence="2 3" key="1">
    <citation type="submission" date="2018-08" db="EMBL/GenBank/DDBJ databases">
        <title>Chitinophagaceae sp. K23C18032701, a novel bacterium isolated from forest soil.</title>
        <authorList>
            <person name="Wang C."/>
        </authorList>
    </citation>
    <scope>NUCLEOTIDE SEQUENCE [LARGE SCALE GENOMIC DNA]</scope>
    <source>
        <strain evidence="2 3">K23C18032701</strain>
    </source>
</reference>
<gene>
    <name evidence="2" type="ORF">DXN05_02570</name>
</gene>
<dbReference type="Proteomes" id="UP000261284">
    <property type="component" value="Unassembled WGS sequence"/>
</dbReference>
<organism evidence="2 3">
    <name type="scientific">Deminuibacter soli</name>
    <dbReference type="NCBI Taxonomy" id="2291815"/>
    <lineage>
        <taxon>Bacteria</taxon>
        <taxon>Pseudomonadati</taxon>
        <taxon>Bacteroidota</taxon>
        <taxon>Chitinophagia</taxon>
        <taxon>Chitinophagales</taxon>
        <taxon>Chitinophagaceae</taxon>
        <taxon>Deminuibacter</taxon>
    </lineage>
</organism>
<feature type="domain" description="Serine aminopeptidase S33" evidence="1">
    <location>
        <begin position="98"/>
        <end position="200"/>
    </location>
</feature>
<dbReference type="AlphaFoldDB" id="A0A3E1NPQ2"/>
<dbReference type="OrthoDB" id="9777090at2"/>
<dbReference type="InterPro" id="IPR022742">
    <property type="entry name" value="Hydrolase_4"/>
</dbReference>
<protein>
    <submittedName>
        <fullName evidence="2">Alpha/beta fold hydrolase</fullName>
    </submittedName>
</protein>
<evidence type="ECO:0000259" key="1">
    <source>
        <dbReference type="Pfam" id="PF12146"/>
    </source>
</evidence>